<organism evidence="1 2">
    <name type="scientific">Mycolicibacterium phlei DSM 43239 = CCUG 21000</name>
    <dbReference type="NCBI Taxonomy" id="1226750"/>
    <lineage>
        <taxon>Bacteria</taxon>
        <taxon>Bacillati</taxon>
        <taxon>Actinomycetota</taxon>
        <taxon>Actinomycetes</taxon>
        <taxon>Mycobacteriales</taxon>
        <taxon>Mycobacteriaceae</taxon>
        <taxon>Mycolicibacterium</taxon>
    </lineage>
</organism>
<dbReference type="Proteomes" id="UP000325690">
    <property type="component" value="Unassembled WGS sequence"/>
</dbReference>
<gene>
    <name evidence="1" type="ORF">MPHL21000_11060</name>
</gene>
<keyword evidence="2" id="KW-1185">Reference proteome</keyword>
<protein>
    <submittedName>
        <fullName evidence="1">Uncharacterized protein</fullName>
    </submittedName>
</protein>
<proteinExistence type="predicted"/>
<dbReference type="RefSeq" id="WP_152275480.1">
    <property type="nucleotide sequence ID" value="NZ_ANBP01000012.1"/>
</dbReference>
<accession>A0A5N5V463</accession>
<comment type="caution">
    <text evidence="1">The sequence shown here is derived from an EMBL/GenBank/DDBJ whole genome shotgun (WGS) entry which is preliminary data.</text>
</comment>
<evidence type="ECO:0000313" key="1">
    <source>
        <dbReference type="EMBL" id="KAB7756733.1"/>
    </source>
</evidence>
<reference evidence="1 2" key="1">
    <citation type="submission" date="2012-10" db="EMBL/GenBank/DDBJ databases">
        <title>The draft sequence of the Mycobacterium pheli genome.</title>
        <authorList>
            <person name="Pettersson B.M.F."/>
            <person name="Das S."/>
            <person name="Dasgupta S."/>
            <person name="Bhattacharya A."/>
            <person name="Kirsebom L.A."/>
        </authorList>
    </citation>
    <scope>NUCLEOTIDE SEQUENCE [LARGE SCALE GENOMIC DNA]</scope>
    <source>
        <strain evidence="1 2">CCUG 21000</strain>
    </source>
</reference>
<sequence>MISWLIAIGVQLKKVRCTSRRTNSSIAHSIGGCVGADGCPKIGVSRAATTVCARSMTAIGTASTACSGLTAVADGMVGGCHRM</sequence>
<dbReference type="AlphaFoldDB" id="A0A5N5V463"/>
<evidence type="ECO:0000313" key="2">
    <source>
        <dbReference type="Proteomes" id="UP000325690"/>
    </source>
</evidence>
<dbReference type="EMBL" id="ANBP01000012">
    <property type="protein sequence ID" value="KAB7756733.1"/>
    <property type="molecule type" value="Genomic_DNA"/>
</dbReference>
<name>A0A5N5V463_MYCPH</name>